<dbReference type="AlphaFoldDB" id="A0AAN5AIP7"/>
<evidence type="ECO:0000256" key="8">
    <source>
        <dbReference type="ARBA" id="ARBA00023285"/>
    </source>
</evidence>
<dbReference type="Proteomes" id="UP001310022">
    <property type="component" value="Unassembled WGS sequence"/>
</dbReference>
<evidence type="ECO:0000256" key="1">
    <source>
        <dbReference type="ARBA" id="ARBA00001911"/>
    </source>
</evidence>
<dbReference type="RefSeq" id="WP_338236401.1">
    <property type="nucleotide sequence ID" value="NZ_BQKE01000001.1"/>
</dbReference>
<keyword evidence="5" id="KW-0520">NAD</keyword>
<dbReference type="GO" id="GO:0046872">
    <property type="term" value="F:metal ion binding"/>
    <property type="evidence" value="ECO:0007669"/>
    <property type="project" value="UniProtKB-KW"/>
</dbReference>
<evidence type="ECO:0000256" key="7">
    <source>
        <dbReference type="ARBA" id="ARBA00023239"/>
    </source>
</evidence>
<evidence type="ECO:0000259" key="10">
    <source>
        <dbReference type="Pfam" id="PF24621"/>
    </source>
</evidence>
<dbReference type="GO" id="GO:0008652">
    <property type="term" value="P:amino acid biosynthetic process"/>
    <property type="evidence" value="ECO:0007669"/>
    <property type="project" value="UniProtKB-KW"/>
</dbReference>
<dbReference type="NCBIfam" id="NF004852">
    <property type="entry name" value="PRK06203.1"/>
    <property type="match status" value="1"/>
</dbReference>
<comment type="cofactor">
    <cofactor evidence="2">
        <name>Co(2+)</name>
        <dbReference type="ChEBI" id="CHEBI:48828"/>
    </cofactor>
</comment>
<name>A0AAN5AIP7_9BACT</name>
<dbReference type="InterPro" id="IPR030960">
    <property type="entry name" value="DHQS/DOIS_N"/>
</dbReference>
<organism evidence="11 12">
    <name type="scientific">Persicobacter diffluens</name>
    <dbReference type="NCBI Taxonomy" id="981"/>
    <lineage>
        <taxon>Bacteria</taxon>
        <taxon>Pseudomonadati</taxon>
        <taxon>Bacteroidota</taxon>
        <taxon>Cytophagia</taxon>
        <taxon>Cytophagales</taxon>
        <taxon>Persicobacteraceae</taxon>
        <taxon>Persicobacter</taxon>
    </lineage>
</organism>
<sequence>MQPTLNQKFKINYQYPVVFSRYIFELPNQILKNTLMQLAPSAAKVLVFLDHNVDRAHPHLRNKMQAYFEIHCPHIQLITQTITGGEPIKNERKHLFHLLSKIDQQHLDRHSLIFAIGGGAVLDAVGFAAAIAHRGIPIVRFPTTVLSQNDSGVGVKNSFNDFGKKNFLGTFAPPLAVINDSTFLETLDERDWRSGISEAVKVALIKDAAFYEALVHNAEAINNRNLDAMEEIIHRCADLHVAHIGLGGDPFEKGSSRPLDFGHWAAHKIEHLSNYQIRHGEAVATGIAIDCIYAHKIGKLSGEFLQAVLNLLKNYGFQLFHPELLPHKEEWKLWEGLEEFREHLGGELTILLIKGPGKPEEVHDIQKEVLLAAIKYLQAWEGEKPETKMLINNHAS</sequence>
<keyword evidence="8" id="KW-0170">Cobalt</keyword>
<dbReference type="PIRSF" id="PIRSF001455">
    <property type="entry name" value="DHQ_synth"/>
    <property type="match status" value="1"/>
</dbReference>
<evidence type="ECO:0000256" key="3">
    <source>
        <dbReference type="ARBA" id="ARBA00022605"/>
    </source>
</evidence>
<dbReference type="CDD" id="cd08198">
    <property type="entry name" value="DHQS-like"/>
    <property type="match status" value="1"/>
</dbReference>
<dbReference type="EMBL" id="BQKE01000001">
    <property type="protein sequence ID" value="GJM60700.1"/>
    <property type="molecule type" value="Genomic_DNA"/>
</dbReference>
<dbReference type="Pfam" id="PF01761">
    <property type="entry name" value="DHQ_synthase"/>
    <property type="match status" value="1"/>
</dbReference>
<comment type="caution">
    <text evidence="11">The sequence shown here is derived from an EMBL/GenBank/DDBJ whole genome shotgun (WGS) entry which is preliminary data.</text>
</comment>
<dbReference type="InterPro" id="IPR056179">
    <property type="entry name" value="DHQS_C"/>
</dbReference>
<accession>A0AAN5AIP7</accession>
<reference evidence="11 12" key="1">
    <citation type="submission" date="2021-12" db="EMBL/GenBank/DDBJ databases">
        <title>Genome sequencing of bacteria with rrn-lacking chromosome and rrn-plasmid.</title>
        <authorList>
            <person name="Anda M."/>
            <person name="Iwasaki W."/>
        </authorList>
    </citation>
    <scope>NUCLEOTIDE SEQUENCE [LARGE SCALE GENOMIC DNA]</scope>
    <source>
        <strain evidence="11 12">NBRC 15940</strain>
    </source>
</reference>
<evidence type="ECO:0000256" key="6">
    <source>
        <dbReference type="ARBA" id="ARBA00023141"/>
    </source>
</evidence>
<protein>
    <submittedName>
        <fullName evidence="11">3-dehydroquinate synthase</fullName>
    </submittedName>
</protein>
<proteinExistence type="predicted"/>
<dbReference type="Gene3D" id="3.40.50.1970">
    <property type="match status" value="1"/>
</dbReference>
<evidence type="ECO:0000256" key="5">
    <source>
        <dbReference type="ARBA" id="ARBA00023027"/>
    </source>
</evidence>
<dbReference type="InterPro" id="IPR030963">
    <property type="entry name" value="DHQ_synth_fam"/>
</dbReference>
<comment type="cofactor">
    <cofactor evidence="1">
        <name>NAD(+)</name>
        <dbReference type="ChEBI" id="CHEBI:57540"/>
    </cofactor>
</comment>
<dbReference type="Gene3D" id="1.20.1090.10">
    <property type="entry name" value="Dehydroquinate synthase-like - alpha domain"/>
    <property type="match status" value="1"/>
</dbReference>
<feature type="domain" description="3-dehydroquinate synthase N-terminal" evidence="9">
    <location>
        <begin position="81"/>
        <end position="193"/>
    </location>
</feature>
<keyword evidence="6" id="KW-0057">Aromatic amino acid biosynthesis</keyword>
<dbReference type="GO" id="GO:0009073">
    <property type="term" value="P:aromatic amino acid family biosynthetic process"/>
    <property type="evidence" value="ECO:0007669"/>
    <property type="project" value="UniProtKB-KW"/>
</dbReference>
<keyword evidence="3" id="KW-0028">Amino-acid biosynthesis</keyword>
<dbReference type="InterPro" id="IPR050071">
    <property type="entry name" value="Dehydroquinate_synthase"/>
</dbReference>
<keyword evidence="7" id="KW-0456">Lyase</keyword>
<evidence type="ECO:0000259" key="9">
    <source>
        <dbReference type="Pfam" id="PF01761"/>
    </source>
</evidence>
<dbReference type="Pfam" id="PF24621">
    <property type="entry name" value="DHQS_C"/>
    <property type="match status" value="1"/>
</dbReference>
<keyword evidence="4" id="KW-0479">Metal-binding</keyword>
<feature type="domain" description="3-dehydroquinate synthase C-terminal" evidence="10">
    <location>
        <begin position="195"/>
        <end position="321"/>
    </location>
</feature>
<keyword evidence="12" id="KW-1185">Reference proteome</keyword>
<dbReference type="GO" id="GO:0003856">
    <property type="term" value="F:3-dehydroquinate synthase activity"/>
    <property type="evidence" value="ECO:0007669"/>
    <property type="project" value="TreeGrafter"/>
</dbReference>
<evidence type="ECO:0000313" key="12">
    <source>
        <dbReference type="Proteomes" id="UP001310022"/>
    </source>
</evidence>
<evidence type="ECO:0000313" key="11">
    <source>
        <dbReference type="EMBL" id="GJM60700.1"/>
    </source>
</evidence>
<evidence type="ECO:0000256" key="4">
    <source>
        <dbReference type="ARBA" id="ARBA00022723"/>
    </source>
</evidence>
<dbReference type="PANTHER" id="PTHR43622:SF7">
    <property type="entry name" value="3-DEHYDROQUINATE SYNTHASE, CHLOROPLASTIC"/>
    <property type="match status" value="1"/>
</dbReference>
<evidence type="ECO:0000256" key="2">
    <source>
        <dbReference type="ARBA" id="ARBA00001941"/>
    </source>
</evidence>
<dbReference type="PANTHER" id="PTHR43622">
    <property type="entry name" value="3-DEHYDROQUINATE SYNTHASE"/>
    <property type="match status" value="1"/>
</dbReference>
<gene>
    <name evidence="11" type="primary">aroB_2</name>
    <name evidence="11" type="ORF">PEDI_12520</name>
</gene>
<dbReference type="SUPFAM" id="SSF56796">
    <property type="entry name" value="Dehydroquinate synthase-like"/>
    <property type="match status" value="1"/>
</dbReference>